<dbReference type="OrthoDB" id="506431at2759"/>
<dbReference type="VEuPathDB" id="FungiDB:TREMEDRAFT_28265"/>
<dbReference type="InterPro" id="IPR029069">
    <property type="entry name" value="HotDog_dom_sf"/>
</dbReference>
<evidence type="ECO:0000313" key="3">
    <source>
        <dbReference type="EMBL" id="RXK40928.1"/>
    </source>
</evidence>
<accession>A0A4Q1BSJ8</accession>
<keyword evidence="1" id="KW-0472">Membrane</keyword>
<proteinExistence type="predicted"/>
<dbReference type="Pfam" id="PF03061">
    <property type="entry name" value="4HBT"/>
    <property type="match status" value="1"/>
</dbReference>
<dbReference type="PANTHER" id="PTHR47260">
    <property type="entry name" value="UPF0644 PROTEIN PB2B4.06"/>
    <property type="match status" value="1"/>
</dbReference>
<feature type="domain" description="Thioesterase" evidence="2">
    <location>
        <begin position="183"/>
        <end position="258"/>
    </location>
</feature>
<dbReference type="CDD" id="cd03443">
    <property type="entry name" value="PaaI_thioesterase"/>
    <property type="match status" value="1"/>
</dbReference>
<sequence length="305" mass="33682">MSLRPGLRLFFPRTIPRTSKPGVRWEKGSRMVATFNPGVEERAGTGGPSVFRKWAVRLALLIAFPTIYLAGAAFPPRFVLFVFPRYSPPPPEKDSHRGRALTNDVERELQGLWIVQQMRGKEGWYEARPYDRFDPQKIHNSLTAGSLRGPGKLAIPPIVFAKTDESEAVAIVHLGRALCGHDGIIHGGLIATVFDESLARNALLNIRTNIGVTAKLSVDYKAPTMADQFVIVRTKLEHVHGRKVSVSGTMETLDGERVAEAKGLFVEPKWAQFLQSSGVTQALGRRVPMPEAGPSLLDDDVEREV</sequence>
<evidence type="ECO:0000259" key="2">
    <source>
        <dbReference type="Pfam" id="PF03061"/>
    </source>
</evidence>
<evidence type="ECO:0000313" key="4">
    <source>
        <dbReference type="Proteomes" id="UP000289152"/>
    </source>
</evidence>
<organism evidence="3 4">
    <name type="scientific">Tremella mesenterica</name>
    <name type="common">Jelly fungus</name>
    <dbReference type="NCBI Taxonomy" id="5217"/>
    <lineage>
        <taxon>Eukaryota</taxon>
        <taxon>Fungi</taxon>
        <taxon>Dikarya</taxon>
        <taxon>Basidiomycota</taxon>
        <taxon>Agaricomycotina</taxon>
        <taxon>Tremellomycetes</taxon>
        <taxon>Tremellales</taxon>
        <taxon>Tremellaceae</taxon>
        <taxon>Tremella</taxon>
    </lineage>
</organism>
<dbReference type="InParanoid" id="A0A4Q1BSJ8"/>
<dbReference type="PANTHER" id="PTHR47260:SF1">
    <property type="entry name" value="UPF0644 PROTEIN PB2B4.06"/>
    <property type="match status" value="1"/>
</dbReference>
<dbReference type="InterPro" id="IPR006683">
    <property type="entry name" value="Thioestr_dom"/>
</dbReference>
<gene>
    <name evidence="3" type="ORF">M231_01776</name>
</gene>
<dbReference type="EMBL" id="SDIL01000013">
    <property type="protein sequence ID" value="RXK40928.1"/>
    <property type="molecule type" value="Genomic_DNA"/>
</dbReference>
<feature type="transmembrane region" description="Helical" evidence="1">
    <location>
        <begin position="58"/>
        <end position="83"/>
    </location>
</feature>
<evidence type="ECO:0000256" key="1">
    <source>
        <dbReference type="SAM" id="Phobius"/>
    </source>
</evidence>
<dbReference type="InterPro" id="IPR052061">
    <property type="entry name" value="PTE-AB_protein"/>
</dbReference>
<name>A0A4Q1BSJ8_TREME</name>
<dbReference type="AlphaFoldDB" id="A0A4Q1BSJ8"/>
<dbReference type="FunCoup" id="A0A4Q1BSJ8">
    <property type="interactions" value="10"/>
</dbReference>
<dbReference type="Proteomes" id="UP000289152">
    <property type="component" value="Unassembled WGS sequence"/>
</dbReference>
<protein>
    <submittedName>
        <fullName evidence="3">Mitochondrial protein</fullName>
    </submittedName>
</protein>
<dbReference type="Gene3D" id="3.10.129.10">
    <property type="entry name" value="Hotdog Thioesterase"/>
    <property type="match status" value="1"/>
</dbReference>
<reference evidence="3 4" key="1">
    <citation type="submission" date="2016-06" db="EMBL/GenBank/DDBJ databases">
        <title>Evolution of pathogenesis and genome organization in the Tremellales.</title>
        <authorList>
            <person name="Cuomo C."/>
            <person name="Litvintseva A."/>
            <person name="Heitman J."/>
            <person name="Chen Y."/>
            <person name="Sun S."/>
            <person name="Springer D."/>
            <person name="Dromer F."/>
            <person name="Young S."/>
            <person name="Zeng Q."/>
            <person name="Chapman S."/>
            <person name="Gujja S."/>
            <person name="Saif S."/>
            <person name="Birren B."/>
        </authorList>
    </citation>
    <scope>NUCLEOTIDE SEQUENCE [LARGE SCALE GENOMIC DNA]</scope>
    <source>
        <strain evidence="3 4">ATCC 28783</strain>
    </source>
</reference>
<keyword evidence="1" id="KW-0812">Transmembrane</keyword>
<keyword evidence="1" id="KW-1133">Transmembrane helix</keyword>
<dbReference type="STRING" id="5217.A0A4Q1BSJ8"/>
<keyword evidence="4" id="KW-1185">Reference proteome</keyword>
<dbReference type="SUPFAM" id="SSF54637">
    <property type="entry name" value="Thioesterase/thiol ester dehydrase-isomerase"/>
    <property type="match status" value="1"/>
</dbReference>
<comment type="caution">
    <text evidence="3">The sequence shown here is derived from an EMBL/GenBank/DDBJ whole genome shotgun (WGS) entry which is preliminary data.</text>
</comment>